<evidence type="ECO:0008006" key="3">
    <source>
        <dbReference type="Google" id="ProtNLM"/>
    </source>
</evidence>
<dbReference type="SUPFAM" id="SSF51556">
    <property type="entry name" value="Metallo-dependent hydrolases"/>
    <property type="match status" value="1"/>
</dbReference>
<keyword evidence="2" id="KW-1185">Reference proteome</keyword>
<proteinExistence type="predicted"/>
<gene>
    <name evidence="1" type="ORF">AVJ23_02815</name>
</gene>
<dbReference type="EMBL" id="LPXO01000001">
    <property type="protein sequence ID" value="KUF12666.1"/>
    <property type="molecule type" value="Genomic_DNA"/>
</dbReference>
<dbReference type="InterPro" id="IPR032466">
    <property type="entry name" value="Metal_Hydrolase"/>
</dbReference>
<dbReference type="Pfam" id="PF13704">
    <property type="entry name" value="Glyco_tranf_2_4"/>
    <property type="match status" value="1"/>
</dbReference>
<name>A0A0W7WPZ3_9RHOB</name>
<dbReference type="AlphaFoldDB" id="A0A0W7WPZ3"/>
<reference evidence="1 2" key="1">
    <citation type="submission" date="2015-12" db="EMBL/GenBank/DDBJ databases">
        <authorList>
            <person name="Shamseldin A."/>
            <person name="Moawad H."/>
            <person name="Abd El-Rahim W.M."/>
            <person name="Sadowsky M.J."/>
        </authorList>
    </citation>
    <scope>NUCLEOTIDE SEQUENCE [LARGE SCALE GENOMIC DNA]</scope>
    <source>
        <strain evidence="1 2">SJ5A-1</strain>
    </source>
</reference>
<comment type="caution">
    <text evidence="1">The sequence shown here is derived from an EMBL/GenBank/DDBJ whole genome shotgun (WGS) entry which is preliminary data.</text>
</comment>
<protein>
    <recommendedName>
        <fullName evidence="3">Glycosyl transferase family 2</fullName>
    </recommendedName>
</protein>
<dbReference type="Gene3D" id="3.20.20.140">
    <property type="entry name" value="Metal-dependent hydrolases"/>
    <property type="match status" value="1"/>
</dbReference>
<organism evidence="1 2">
    <name type="scientific">Pseudoponticoccus marisrubri</name>
    <dbReference type="NCBI Taxonomy" id="1685382"/>
    <lineage>
        <taxon>Bacteria</taxon>
        <taxon>Pseudomonadati</taxon>
        <taxon>Pseudomonadota</taxon>
        <taxon>Alphaproteobacteria</taxon>
        <taxon>Rhodobacterales</taxon>
        <taxon>Roseobacteraceae</taxon>
        <taxon>Pseudoponticoccus</taxon>
    </lineage>
</organism>
<accession>A0A0W7WPZ3</accession>
<dbReference type="Proteomes" id="UP000054396">
    <property type="component" value="Unassembled WGS sequence"/>
</dbReference>
<sequence>MALAACMRNEGPFVLEWVAYHRLIGFDPVIVVTNDVTDGSDALLDRLAQLDAVTHLRQTVPPGAAPQDAGMDHVLALCRDQGIPFVMHLDSDEFLAILQDDLAEILRRVEGLGADVVAVPWRAFGDSGLRDWTPGDLVLERNTRAEPAPEPGVAKFKSLFRVASFGGASDHMPRAPQVPDPLVIRPDGKALRNAPLFWPETTSRYRPHGTATASARAQVYHYALRAEDVFLMKNDRGNGQGKTGDTKYHLGSRWHRLANRNDVEETRMLSLVPQIRAQIAAWRADPALAACERACHDWFLARKAAVLTPAQRAAWTRKAPA</sequence>
<evidence type="ECO:0000313" key="2">
    <source>
        <dbReference type="Proteomes" id="UP000054396"/>
    </source>
</evidence>
<evidence type="ECO:0000313" key="1">
    <source>
        <dbReference type="EMBL" id="KUF12666.1"/>
    </source>
</evidence>
<dbReference type="STRING" id="1685382.AVJ23_02815"/>